<reference evidence="1 2" key="1">
    <citation type="submission" date="2019-08" db="EMBL/GenBank/DDBJ databases">
        <title>Phlebobacter frassis gen. nov. sp. nov., a new member of family Sphingobacteriaceae isolated from sand fly rearing media.</title>
        <authorList>
            <person name="Kakumanu M.L."/>
            <person name="Marayati B.F."/>
            <person name="Wada-Katsumata A."/>
            <person name="Wasserberg G."/>
            <person name="Schal C."/>
            <person name="Apperson C.S."/>
            <person name="Ponnusamy L."/>
        </authorList>
    </citation>
    <scope>NUCLEOTIDE SEQUENCE [LARGE SCALE GENOMIC DNA]</scope>
    <source>
        <strain evidence="1 2">SSI9</strain>
    </source>
</reference>
<accession>A0A5D4H571</accession>
<evidence type="ECO:0000313" key="1">
    <source>
        <dbReference type="EMBL" id="TYR35747.1"/>
    </source>
</evidence>
<name>A0A5D4H571_9SPHI</name>
<dbReference type="RefSeq" id="WP_148919413.1">
    <property type="nucleotide sequence ID" value="NZ_VTAV01000007.1"/>
</dbReference>
<dbReference type="Proteomes" id="UP000322362">
    <property type="component" value="Unassembled WGS sequence"/>
</dbReference>
<evidence type="ECO:0000313" key="2">
    <source>
        <dbReference type="Proteomes" id="UP000322362"/>
    </source>
</evidence>
<dbReference type="AlphaFoldDB" id="A0A5D4H571"/>
<proteinExistence type="predicted"/>
<sequence>MKKIPEQEDITPVEEPEEINFLSDSAGLRNAQLQLTELPKFKGKEIMFHSDIHFYDDGRINLQVQDPDTPEYLDSYSFRDGKWGKPKPVRTHGRAAFESELFPLSDLDFMAVSRIFNEMTAYAQRIEGAETVTHIYFLRMRNRGGWRASVSGSREGYSVTADITGKQVKFERN</sequence>
<comment type="caution">
    <text evidence="1">The sequence shown here is derived from an EMBL/GenBank/DDBJ whole genome shotgun (WGS) entry which is preliminary data.</text>
</comment>
<keyword evidence="2" id="KW-1185">Reference proteome</keyword>
<protein>
    <submittedName>
        <fullName evidence="1">Uncharacterized protein</fullName>
    </submittedName>
</protein>
<gene>
    <name evidence="1" type="ORF">FXV77_11730</name>
</gene>
<organism evidence="1 2">
    <name type="scientific">Sphingobacterium phlebotomi</name>
    <dbReference type="NCBI Taxonomy" id="2605433"/>
    <lineage>
        <taxon>Bacteria</taxon>
        <taxon>Pseudomonadati</taxon>
        <taxon>Bacteroidota</taxon>
        <taxon>Sphingobacteriia</taxon>
        <taxon>Sphingobacteriales</taxon>
        <taxon>Sphingobacteriaceae</taxon>
        <taxon>Sphingobacterium</taxon>
    </lineage>
</organism>
<dbReference type="EMBL" id="VTAV01000007">
    <property type="protein sequence ID" value="TYR35747.1"/>
    <property type="molecule type" value="Genomic_DNA"/>
</dbReference>